<dbReference type="AlphaFoldDB" id="A0A183NYS7"/>
<dbReference type="EMBL" id="UZAL01028098">
    <property type="protein sequence ID" value="VDP38430.1"/>
    <property type="molecule type" value="Genomic_DNA"/>
</dbReference>
<gene>
    <name evidence="8" type="ORF">SMTD_LOCUS7263</name>
</gene>
<keyword evidence="2" id="KW-0732">Signal</keyword>
<evidence type="ECO:0000256" key="7">
    <source>
        <dbReference type="ARBA" id="ARBA00041661"/>
    </source>
</evidence>
<evidence type="ECO:0000256" key="1">
    <source>
        <dbReference type="ARBA" id="ARBA00004240"/>
    </source>
</evidence>
<accession>A0A183NYS7</accession>
<dbReference type="InterPro" id="IPR012913">
    <property type="entry name" value="OS9-like_dom"/>
</dbReference>
<dbReference type="GO" id="GO:0005788">
    <property type="term" value="C:endoplasmic reticulum lumen"/>
    <property type="evidence" value="ECO:0007669"/>
    <property type="project" value="TreeGrafter"/>
</dbReference>
<protein>
    <recommendedName>
        <fullName evidence="6">Endoplasmic reticulum lectin 1</fullName>
    </recommendedName>
    <alternativeName>
        <fullName evidence="7">ER lectin</fullName>
    </alternativeName>
</protein>
<evidence type="ECO:0000256" key="2">
    <source>
        <dbReference type="ARBA" id="ARBA00022729"/>
    </source>
</evidence>
<dbReference type="SUPFAM" id="SSF50911">
    <property type="entry name" value="Mannose 6-phosphate receptor domain"/>
    <property type="match status" value="1"/>
</dbReference>
<evidence type="ECO:0000256" key="5">
    <source>
        <dbReference type="ARBA" id="ARBA00037585"/>
    </source>
</evidence>
<comment type="function">
    <text evidence="5">Probable lectin that binds selectively to improperly folded lumenal proteins. May function in endoplasmic reticulum quality control and endoplasmic reticulum-associated degradation (ERAD) of both non-glycosylated proteins and glycoproteins.</text>
</comment>
<keyword evidence="9" id="KW-1185">Reference proteome</keyword>
<keyword evidence="3" id="KW-0256">Endoplasmic reticulum</keyword>
<dbReference type="PANTHER" id="PTHR15414">
    <property type="entry name" value="OS-9-RELATED"/>
    <property type="match status" value="1"/>
</dbReference>
<dbReference type="PROSITE" id="PS51914">
    <property type="entry name" value="MRH"/>
    <property type="match status" value="1"/>
</dbReference>
<dbReference type="InterPro" id="IPR044865">
    <property type="entry name" value="MRH_dom"/>
</dbReference>
<organism evidence="8 9">
    <name type="scientific">Schistosoma mattheei</name>
    <dbReference type="NCBI Taxonomy" id="31246"/>
    <lineage>
        <taxon>Eukaryota</taxon>
        <taxon>Metazoa</taxon>
        <taxon>Spiralia</taxon>
        <taxon>Lophotrochozoa</taxon>
        <taxon>Platyhelminthes</taxon>
        <taxon>Trematoda</taxon>
        <taxon>Digenea</taxon>
        <taxon>Strigeidida</taxon>
        <taxon>Schistosomatoidea</taxon>
        <taxon>Schistosomatidae</taxon>
        <taxon>Schistosoma</taxon>
    </lineage>
</organism>
<dbReference type="GO" id="GO:0030970">
    <property type="term" value="P:retrograde protein transport, ER to cytosol"/>
    <property type="evidence" value="ECO:0007669"/>
    <property type="project" value="TreeGrafter"/>
</dbReference>
<dbReference type="Gene3D" id="2.70.130.10">
    <property type="entry name" value="Mannose-6-phosphate receptor binding domain"/>
    <property type="match status" value="1"/>
</dbReference>
<comment type="subcellular location">
    <subcellularLocation>
        <location evidence="1">Endoplasmic reticulum</location>
    </subcellularLocation>
</comment>
<keyword evidence="4" id="KW-1015">Disulfide bond</keyword>
<dbReference type="Pfam" id="PF07915">
    <property type="entry name" value="PRKCSH"/>
    <property type="match status" value="1"/>
</dbReference>
<evidence type="ECO:0000313" key="8">
    <source>
        <dbReference type="EMBL" id="VDP38430.1"/>
    </source>
</evidence>
<evidence type="ECO:0000256" key="3">
    <source>
        <dbReference type="ARBA" id="ARBA00022824"/>
    </source>
</evidence>
<dbReference type="InterPro" id="IPR045149">
    <property type="entry name" value="OS-9-like"/>
</dbReference>
<name>A0A183NYS7_9TREM</name>
<evidence type="ECO:0000256" key="6">
    <source>
        <dbReference type="ARBA" id="ARBA00041108"/>
    </source>
</evidence>
<sequence>MLFHNTEEDEAKNTDSVDEETLLQPLFTEQPCNVRSEAYWSYELCHNRHIKQFHEERRLEKNPPSTVTLGEHSYPYYGINYIDGTLCDLNQEHRTATVMYICHESVTGQIVDVSEIRTCQYQVVFATKFLCSSPLYKQKRAHTNPISCHSKNSSPSKPSALVALEAERKKFQSRSFTDLAALLSNAFKSKVKISAKHGKDVLFYQVNPAEDPDDESTSQVDNTKTDDANTKQLQEIRLGHWDLDAHLKWFEENNVKKQKSSGSSNRCLHSTSKDIYLSFSEPTKCIYSMSVESSMFCDLIPLADENDILPLDKV</sequence>
<evidence type="ECO:0000256" key="4">
    <source>
        <dbReference type="ARBA" id="ARBA00023157"/>
    </source>
</evidence>
<dbReference type="GO" id="GO:0030968">
    <property type="term" value="P:endoplasmic reticulum unfolded protein response"/>
    <property type="evidence" value="ECO:0007669"/>
    <property type="project" value="InterPro"/>
</dbReference>
<reference evidence="8 9" key="1">
    <citation type="submission" date="2018-11" db="EMBL/GenBank/DDBJ databases">
        <authorList>
            <consortium name="Pathogen Informatics"/>
        </authorList>
    </citation>
    <scope>NUCLEOTIDE SEQUENCE [LARGE SCALE GENOMIC DNA]</scope>
    <source>
        <strain>Denwood</strain>
        <strain evidence="9">Zambia</strain>
    </source>
</reference>
<dbReference type="STRING" id="31246.A0A183NYS7"/>
<evidence type="ECO:0000313" key="9">
    <source>
        <dbReference type="Proteomes" id="UP000269396"/>
    </source>
</evidence>
<dbReference type="Proteomes" id="UP000269396">
    <property type="component" value="Unassembled WGS sequence"/>
</dbReference>
<proteinExistence type="predicted"/>
<dbReference type="InterPro" id="IPR009011">
    <property type="entry name" value="Man6P_isomerase_rcpt-bd_dom_sf"/>
</dbReference>
<dbReference type="PANTHER" id="PTHR15414:SF0">
    <property type="entry name" value="ENDOPLASMIC RETICULUM LECTIN 1"/>
    <property type="match status" value="1"/>
</dbReference>